<name>A0ABV6MLE1_9PSEU</name>
<reference evidence="3 4" key="1">
    <citation type="submission" date="2024-09" db="EMBL/GenBank/DDBJ databases">
        <authorList>
            <person name="Sun Q."/>
            <person name="Mori K."/>
        </authorList>
    </citation>
    <scope>NUCLEOTIDE SEQUENCE [LARGE SCALE GENOMIC DNA]</scope>
    <source>
        <strain evidence="3 4">TBRC 1432</strain>
    </source>
</reference>
<protein>
    <submittedName>
        <fullName evidence="3">YciI family protein</fullName>
    </submittedName>
</protein>
<evidence type="ECO:0000259" key="2">
    <source>
        <dbReference type="Pfam" id="PF03795"/>
    </source>
</evidence>
<dbReference type="InterPro" id="IPR005545">
    <property type="entry name" value="YCII"/>
</dbReference>
<dbReference type="EMBL" id="JBHLUD010000001">
    <property type="protein sequence ID" value="MFC0540706.1"/>
    <property type="molecule type" value="Genomic_DNA"/>
</dbReference>
<dbReference type="Pfam" id="PF03795">
    <property type="entry name" value="YCII"/>
    <property type="match status" value="1"/>
</dbReference>
<dbReference type="Proteomes" id="UP001589810">
    <property type="component" value="Unassembled WGS sequence"/>
</dbReference>
<comment type="similarity">
    <text evidence="1">Belongs to the YciI family.</text>
</comment>
<keyword evidence="4" id="KW-1185">Reference proteome</keyword>
<feature type="domain" description="YCII-related" evidence="2">
    <location>
        <begin position="12"/>
        <end position="79"/>
    </location>
</feature>
<dbReference type="RefSeq" id="WP_273939528.1">
    <property type="nucleotide sequence ID" value="NZ_CP097263.1"/>
</dbReference>
<dbReference type="InterPro" id="IPR011008">
    <property type="entry name" value="Dimeric_a/b-barrel"/>
</dbReference>
<gene>
    <name evidence="3" type="ORF">ACFFH7_04410</name>
</gene>
<evidence type="ECO:0000256" key="1">
    <source>
        <dbReference type="ARBA" id="ARBA00007689"/>
    </source>
</evidence>
<dbReference type="Gene3D" id="3.30.70.1060">
    <property type="entry name" value="Dimeric alpha+beta barrel"/>
    <property type="match status" value="1"/>
</dbReference>
<proteinExistence type="inferred from homology"/>
<sequence length="95" mass="10437">MSWYLVRTRYDHEKIDPVHEEHIAYMEKLVSDGVLAVAGPMVDGSGGIAIMSAETEDAVWDALNADPFHQADPSAERSVGAYKPNLGFWLSEDAS</sequence>
<organism evidence="3 4">
    <name type="scientific">Kutzneria chonburiensis</name>
    <dbReference type="NCBI Taxonomy" id="1483604"/>
    <lineage>
        <taxon>Bacteria</taxon>
        <taxon>Bacillati</taxon>
        <taxon>Actinomycetota</taxon>
        <taxon>Actinomycetes</taxon>
        <taxon>Pseudonocardiales</taxon>
        <taxon>Pseudonocardiaceae</taxon>
        <taxon>Kutzneria</taxon>
    </lineage>
</organism>
<evidence type="ECO:0000313" key="3">
    <source>
        <dbReference type="EMBL" id="MFC0540706.1"/>
    </source>
</evidence>
<comment type="caution">
    <text evidence="3">The sequence shown here is derived from an EMBL/GenBank/DDBJ whole genome shotgun (WGS) entry which is preliminary data.</text>
</comment>
<accession>A0ABV6MLE1</accession>
<dbReference type="SUPFAM" id="SSF54909">
    <property type="entry name" value="Dimeric alpha+beta barrel"/>
    <property type="match status" value="1"/>
</dbReference>
<evidence type="ECO:0000313" key="4">
    <source>
        <dbReference type="Proteomes" id="UP001589810"/>
    </source>
</evidence>